<dbReference type="CDD" id="cd00067">
    <property type="entry name" value="GAL4"/>
    <property type="match status" value="1"/>
</dbReference>
<dbReference type="GO" id="GO:0008270">
    <property type="term" value="F:zinc ion binding"/>
    <property type="evidence" value="ECO:0007669"/>
    <property type="project" value="InterPro"/>
</dbReference>
<dbReference type="HOGENOM" id="CLU_442175_0_0_1"/>
<dbReference type="InParanoid" id="G7DXX3"/>
<dbReference type="PANTHER" id="PTHR46910">
    <property type="entry name" value="TRANSCRIPTION FACTOR PDR1"/>
    <property type="match status" value="1"/>
</dbReference>
<reference evidence="7 8" key="2">
    <citation type="journal article" date="2012" name="Open Biol.">
        <title>Characteristics of nucleosomes and linker DNA regions on the genome of the basidiomycete Mixia osmundae revealed by mono- and dinucleosome mapping.</title>
        <authorList>
            <person name="Nishida H."/>
            <person name="Kondo S."/>
            <person name="Matsumoto T."/>
            <person name="Suzuki Y."/>
            <person name="Yoshikawa H."/>
            <person name="Taylor T.D."/>
            <person name="Sugiyama J."/>
        </authorList>
    </citation>
    <scope>NUCLEOTIDE SEQUENCE [LARGE SCALE GENOMIC DNA]</scope>
    <source>
        <strain evidence="8">CBS 9802 / IAM 14324 / JCM 22182 / KY 12970</strain>
    </source>
</reference>
<feature type="region of interest" description="Disordered" evidence="5">
    <location>
        <begin position="305"/>
        <end position="324"/>
    </location>
</feature>
<evidence type="ECO:0000256" key="5">
    <source>
        <dbReference type="SAM" id="MobiDB-lite"/>
    </source>
</evidence>
<feature type="compositionally biased region" description="Basic and acidic residues" evidence="5">
    <location>
        <begin position="184"/>
        <end position="193"/>
    </location>
</feature>
<dbReference type="AlphaFoldDB" id="G7DXX3"/>
<comment type="subcellular location">
    <subcellularLocation>
        <location evidence="1">Nucleus</location>
    </subcellularLocation>
</comment>
<feature type="compositionally biased region" description="Polar residues" evidence="5">
    <location>
        <begin position="360"/>
        <end position="380"/>
    </location>
</feature>
<proteinExistence type="predicted"/>
<dbReference type="PROSITE" id="PS00463">
    <property type="entry name" value="ZN2_CY6_FUNGAL_1"/>
    <property type="match status" value="1"/>
</dbReference>
<comment type="caution">
    <text evidence="7">The sequence shown here is derived from an EMBL/GenBank/DDBJ whole genome shotgun (WGS) entry which is preliminary data.</text>
</comment>
<feature type="region of interest" description="Disordered" evidence="5">
    <location>
        <begin position="506"/>
        <end position="543"/>
    </location>
</feature>
<dbReference type="InterPro" id="IPR036864">
    <property type="entry name" value="Zn2-C6_fun-type_DNA-bd_sf"/>
</dbReference>
<feature type="region of interest" description="Disordered" evidence="5">
    <location>
        <begin position="1"/>
        <end position="123"/>
    </location>
</feature>
<dbReference type="GO" id="GO:0000981">
    <property type="term" value="F:DNA-binding transcription factor activity, RNA polymerase II-specific"/>
    <property type="evidence" value="ECO:0007669"/>
    <property type="project" value="InterPro"/>
</dbReference>
<organism evidence="7 8">
    <name type="scientific">Mixia osmundae (strain CBS 9802 / IAM 14324 / JCM 22182 / KY 12970)</name>
    <dbReference type="NCBI Taxonomy" id="764103"/>
    <lineage>
        <taxon>Eukaryota</taxon>
        <taxon>Fungi</taxon>
        <taxon>Dikarya</taxon>
        <taxon>Basidiomycota</taxon>
        <taxon>Pucciniomycotina</taxon>
        <taxon>Mixiomycetes</taxon>
        <taxon>Mixiales</taxon>
        <taxon>Mixiaceae</taxon>
        <taxon>Mixia</taxon>
    </lineage>
</organism>
<feature type="domain" description="Zn(2)-C6 fungal-type" evidence="6">
    <location>
        <begin position="126"/>
        <end position="155"/>
    </location>
</feature>
<dbReference type="OMA" id="DSHITWE"/>
<dbReference type="InterPro" id="IPR050987">
    <property type="entry name" value="AtrR-like"/>
</dbReference>
<feature type="compositionally biased region" description="Polar residues" evidence="5">
    <location>
        <begin position="242"/>
        <end position="256"/>
    </location>
</feature>
<dbReference type="SUPFAM" id="SSF57701">
    <property type="entry name" value="Zn2/Cys6 DNA-binding domain"/>
    <property type="match status" value="1"/>
</dbReference>
<feature type="region of interest" description="Disordered" evidence="5">
    <location>
        <begin position="184"/>
        <end position="284"/>
    </location>
</feature>
<feature type="region of interest" description="Disordered" evidence="5">
    <location>
        <begin position="359"/>
        <end position="390"/>
    </location>
</feature>
<dbReference type="Gene3D" id="4.10.240.10">
    <property type="entry name" value="Zn(2)-C6 fungal-type DNA-binding domain"/>
    <property type="match status" value="1"/>
</dbReference>
<evidence type="ECO:0000256" key="3">
    <source>
        <dbReference type="ARBA" id="ARBA00023125"/>
    </source>
</evidence>
<protein>
    <recommendedName>
        <fullName evidence="6">Zn(2)-C6 fungal-type domain-containing protein</fullName>
    </recommendedName>
</protein>
<evidence type="ECO:0000313" key="7">
    <source>
        <dbReference type="EMBL" id="GAA95433.1"/>
    </source>
</evidence>
<dbReference type="PROSITE" id="PS50048">
    <property type="entry name" value="ZN2_CY6_FUNGAL_2"/>
    <property type="match status" value="1"/>
</dbReference>
<dbReference type="OrthoDB" id="39175at2759"/>
<dbReference type="GO" id="GO:0005634">
    <property type="term" value="C:nucleus"/>
    <property type="evidence" value="ECO:0007669"/>
    <property type="project" value="UniProtKB-SubCell"/>
</dbReference>
<keyword evidence="4" id="KW-0539">Nucleus</keyword>
<dbReference type="Pfam" id="PF00172">
    <property type="entry name" value="Zn_clus"/>
    <property type="match status" value="1"/>
</dbReference>
<evidence type="ECO:0000256" key="2">
    <source>
        <dbReference type="ARBA" id="ARBA00022723"/>
    </source>
</evidence>
<accession>G7DXX3</accession>
<reference evidence="7 8" key="1">
    <citation type="journal article" date="2011" name="J. Gen. Appl. Microbiol.">
        <title>Draft genome sequencing of the enigmatic basidiomycete Mixia osmundae.</title>
        <authorList>
            <person name="Nishida H."/>
            <person name="Nagatsuka Y."/>
            <person name="Sugiyama J."/>
        </authorList>
    </citation>
    <scope>NUCLEOTIDE SEQUENCE [LARGE SCALE GENOMIC DNA]</scope>
    <source>
        <strain evidence="8">CBS 9802 / IAM 14324 / JCM 22182 / KY 12970</strain>
    </source>
</reference>
<evidence type="ECO:0000256" key="4">
    <source>
        <dbReference type="ARBA" id="ARBA00023242"/>
    </source>
</evidence>
<dbReference type="SMART" id="SM00066">
    <property type="entry name" value="GAL4"/>
    <property type="match status" value="1"/>
</dbReference>
<sequence>MAPRRGSAIVATANEQRAVSAESADRLPSTLMLDPQEETLMGRPSHEASAPMHAAVDDGGSYTNEPPSAMLSGAASSDSRTSHDYMPNLVFPAPEQSTTEPTEREERAGSGEADGPRPTWSRASTACNRCRYRKIRCDGQTPCSRCADAKAECVITKVTSTENEMARAKKAAAKEAKRLKLEAEGRTLDDDAVNKPSKARRKITAAKARQRKTSVRAKQSEEDAIYPPTDYPPAPYPAVLPSQLSPGAQYSESISPRMNHLEGLSRGYPSRLSQMTSDPVRPSGLVARDSARRFPDSFPGVPAGLYPVESPGLPPLSDRPAIHSEYSPPTAVPFRAYAPPMEAPNHPVISQASLLPARMPTQTSPHSTSYLRQPQLSPSGSPEWEHAPRMPPRSVQIDPSLAMTAPLTSAHDSHITWEPTKASHHGIRRSDETIYYSAPMASTNSRGQERHHNEQARRLNYYGHYDGSLANGNDVHSQLYEHSSTAPAPPTFEPYAQVHSLKLPPIRGEYPLGQGRLSPPDLRPDDGRMGLHGSGWPDRTRTMSPIDFSEAERLHEDDDALTRLDSLRGDSPIHAYYSHQQPMSAPAMMSSHGSHASQDALDRSTEHVSLIQPAGITS</sequence>
<dbReference type="RefSeq" id="XP_014569953.1">
    <property type="nucleotide sequence ID" value="XM_014714467.1"/>
</dbReference>
<evidence type="ECO:0000256" key="1">
    <source>
        <dbReference type="ARBA" id="ARBA00004123"/>
    </source>
</evidence>
<dbReference type="PANTHER" id="PTHR46910:SF3">
    <property type="entry name" value="HALOTOLERANCE PROTEIN 9-RELATED"/>
    <property type="match status" value="1"/>
</dbReference>
<keyword evidence="3" id="KW-0238">DNA-binding</keyword>
<evidence type="ECO:0000313" key="8">
    <source>
        <dbReference type="Proteomes" id="UP000009131"/>
    </source>
</evidence>
<gene>
    <name evidence="7" type="primary">Mo02087</name>
    <name evidence="7" type="ORF">E5Q_02087</name>
</gene>
<dbReference type="Proteomes" id="UP000009131">
    <property type="component" value="Unassembled WGS sequence"/>
</dbReference>
<name>G7DXX3_MIXOS</name>
<dbReference type="InterPro" id="IPR001138">
    <property type="entry name" value="Zn2Cys6_DnaBD"/>
</dbReference>
<keyword evidence="2" id="KW-0479">Metal-binding</keyword>
<keyword evidence="8" id="KW-1185">Reference proteome</keyword>
<dbReference type="GO" id="GO:0003677">
    <property type="term" value="F:DNA binding"/>
    <property type="evidence" value="ECO:0007669"/>
    <property type="project" value="UniProtKB-KW"/>
</dbReference>
<feature type="compositionally biased region" description="Pro residues" evidence="5">
    <location>
        <begin position="229"/>
        <end position="238"/>
    </location>
</feature>
<dbReference type="EMBL" id="BABT02000062">
    <property type="protein sequence ID" value="GAA95433.1"/>
    <property type="molecule type" value="Genomic_DNA"/>
</dbReference>
<feature type="compositionally biased region" description="Basic residues" evidence="5">
    <location>
        <begin position="197"/>
        <end position="215"/>
    </location>
</feature>
<feature type="region of interest" description="Disordered" evidence="5">
    <location>
        <begin position="583"/>
        <end position="618"/>
    </location>
</feature>
<evidence type="ECO:0000259" key="6">
    <source>
        <dbReference type="PROSITE" id="PS50048"/>
    </source>
</evidence>